<dbReference type="Gramene" id="mRNA:MD17G0089000">
    <property type="protein sequence ID" value="mRNA:MD17G0089000"/>
    <property type="gene ID" value="MD17G0089000"/>
</dbReference>
<sequence length="295" mass="34011">MEAVQATEEEIITTLRLDDVQPTLPSVDKSTSLTDHEHHLNLEEVEKIIGYKFENKVLLQEAFTHSSFVAAEWSGLSYERLEYVGDAVLNLMFSREQYLLYPDLAPGPLTRLRAANVDTEKLARVAIKHGLYRYLRHRKPLLEEQIREFMRAMSDYPLHSNGLIDAPKNLADIVESTIGAVFMDCKSIDVVWKVFKNLLKPIIDPKTIKMHPVSQLHEVCQKNNLKLRFVDLWEEKHTVEVFINDQIVGRGTYSLKKEVAQNRAAKDAFDNMWNVIGQEKDKVQDHQVDNGRLED</sequence>
<dbReference type="Gene3D" id="1.10.1520.10">
    <property type="entry name" value="Ribonuclease III domain"/>
    <property type="match status" value="1"/>
</dbReference>
<dbReference type="GO" id="GO:0046872">
    <property type="term" value="F:metal ion binding"/>
    <property type="evidence" value="ECO:0007669"/>
    <property type="project" value="UniProtKB-KW"/>
</dbReference>
<name>A0A498HFT1_MALDO</name>
<comment type="cofactor">
    <cofactor evidence="1">
        <name>Mn(2+)</name>
        <dbReference type="ChEBI" id="CHEBI:29035"/>
    </cofactor>
</comment>
<dbReference type="GO" id="GO:0005737">
    <property type="term" value="C:cytoplasm"/>
    <property type="evidence" value="ECO:0007669"/>
    <property type="project" value="TreeGrafter"/>
</dbReference>
<dbReference type="PROSITE" id="PS00517">
    <property type="entry name" value="RNASE_3_1"/>
    <property type="match status" value="1"/>
</dbReference>
<dbReference type="GO" id="GO:0004525">
    <property type="term" value="F:ribonuclease III activity"/>
    <property type="evidence" value="ECO:0007669"/>
    <property type="project" value="InterPro"/>
</dbReference>
<reference evidence="10 11" key="1">
    <citation type="submission" date="2018-10" db="EMBL/GenBank/DDBJ databases">
        <title>A high-quality apple genome assembly.</title>
        <authorList>
            <person name="Hu J."/>
        </authorList>
    </citation>
    <scope>NUCLEOTIDE SEQUENCE [LARGE SCALE GENOMIC DNA]</scope>
    <source>
        <strain evidence="11">cv. HFTH1</strain>
        <tissue evidence="10">Young leaf</tissue>
    </source>
</reference>
<dbReference type="SUPFAM" id="SSF54768">
    <property type="entry name" value="dsRNA-binding domain-like"/>
    <property type="match status" value="1"/>
</dbReference>
<dbReference type="AlphaFoldDB" id="A0A498HFT1"/>
<evidence type="ECO:0000313" key="10">
    <source>
        <dbReference type="EMBL" id="RXH67991.1"/>
    </source>
</evidence>
<dbReference type="InterPro" id="IPR036389">
    <property type="entry name" value="RNase_III_sf"/>
</dbReference>
<accession>A0A498HFT1</accession>
<dbReference type="CDD" id="cd00593">
    <property type="entry name" value="RIBOc"/>
    <property type="match status" value="1"/>
</dbReference>
<dbReference type="InterPro" id="IPR000999">
    <property type="entry name" value="RNase_III_dom"/>
</dbReference>
<keyword evidence="6" id="KW-0378">Hydrolase</keyword>
<organism evidence="10 11">
    <name type="scientific">Malus domestica</name>
    <name type="common">Apple</name>
    <name type="synonym">Pyrus malus</name>
    <dbReference type="NCBI Taxonomy" id="3750"/>
    <lineage>
        <taxon>Eukaryota</taxon>
        <taxon>Viridiplantae</taxon>
        <taxon>Streptophyta</taxon>
        <taxon>Embryophyta</taxon>
        <taxon>Tracheophyta</taxon>
        <taxon>Spermatophyta</taxon>
        <taxon>Magnoliopsida</taxon>
        <taxon>eudicotyledons</taxon>
        <taxon>Gunneridae</taxon>
        <taxon>Pentapetalae</taxon>
        <taxon>rosids</taxon>
        <taxon>fabids</taxon>
        <taxon>Rosales</taxon>
        <taxon>Rosaceae</taxon>
        <taxon>Amygdaloideae</taxon>
        <taxon>Maleae</taxon>
        <taxon>Malus</taxon>
    </lineage>
</organism>
<protein>
    <recommendedName>
        <fullName evidence="9">RNase III domain-containing protein</fullName>
    </recommendedName>
</protein>
<dbReference type="Proteomes" id="UP000290289">
    <property type="component" value="Chromosome 17"/>
</dbReference>
<evidence type="ECO:0000256" key="8">
    <source>
        <dbReference type="ARBA" id="ARBA00022884"/>
    </source>
</evidence>
<evidence type="ECO:0000256" key="1">
    <source>
        <dbReference type="ARBA" id="ARBA00001936"/>
    </source>
</evidence>
<dbReference type="Pfam" id="PF00035">
    <property type="entry name" value="dsrm"/>
    <property type="match status" value="1"/>
</dbReference>
<keyword evidence="5" id="KW-0255">Endonuclease</keyword>
<dbReference type="PROSITE" id="PS50142">
    <property type="entry name" value="RNASE_3_2"/>
    <property type="match status" value="1"/>
</dbReference>
<evidence type="ECO:0000313" key="11">
    <source>
        <dbReference type="Proteomes" id="UP000290289"/>
    </source>
</evidence>
<feature type="domain" description="RNase III" evidence="9">
    <location>
        <begin position="42"/>
        <end position="186"/>
    </location>
</feature>
<evidence type="ECO:0000256" key="5">
    <source>
        <dbReference type="ARBA" id="ARBA00022759"/>
    </source>
</evidence>
<dbReference type="SMART" id="SM00535">
    <property type="entry name" value="RIBOc"/>
    <property type="match status" value="1"/>
</dbReference>
<dbReference type="PANTHER" id="PTHR14950">
    <property type="entry name" value="DICER-RELATED"/>
    <property type="match status" value="1"/>
</dbReference>
<dbReference type="InterPro" id="IPR014720">
    <property type="entry name" value="dsRBD_dom"/>
</dbReference>
<evidence type="ECO:0000259" key="9">
    <source>
        <dbReference type="PROSITE" id="PS50142"/>
    </source>
</evidence>
<evidence type="ECO:0000256" key="7">
    <source>
        <dbReference type="ARBA" id="ARBA00022842"/>
    </source>
</evidence>
<proteinExistence type="predicted"/>
<evidence type="ECO:0000256" key="4">
    <source>
        <dbReference type="ARBA" id="ARBA00022723"/>
    </source>
</evidence>
<dbReference type="GO" id="GO:0005634">
    <property type="term" value="C:nucleus"/>
    <property type="evidence" value="ECO:0007669"/>
    <property type="project" value="TreeGrafter"/>
</dbReference>
<keyword evidence="8" id="KW-0694">RNA-binding</keyword>
<dbReference type="GO" id="GO:0003723">
    <property type="term" value="F:RNA binding"/>
    <property type="evidence" value="ECO:0007669"/>
    <property type="project" value="UniProtKB-KW"/>
</dbReference>
<comment type="caution">
    <text evidence="10">The sequence shown here is derived from an EMBL/GenBank/DDBJ whole genome shotgun (WGS) entry which is preliminary data.</text>
</comment>
<evidence type="ECO:0000256" key="2">
    <source>
        <dbReference type="ARBA" id="ARBA00001946"/>
    </source>
</evidence>
<comment type="cofactor">
    <cofactor evidence="2">
        <name>Mg(2+)</name>
        <dbReference type="ChEBI" id="CHEBI:18420"/>
    </cofactor>
</comment>
<dbReference type="GO" id="GO:0030422">
    <property type="term" value="P:siRNA processing"/>
    <property type="evidence" value="ECO:0007669"/>
    <property type="project" value="TreeGrafter"/>
</dbReference>
<dbReference type="STRING" id="3750.A0A498HFT1"/>
<keyword evidence="4" id="KW-0479">Metal-binding</keyword>
<dbReference type="SMART" id="SM00358">
    <property type="entry name" value="DSRM"/>
    <property type="match status" value="1"/>
</dbReference>
<dbReference type="Gene3D" id="3.30.160.20">
    <property type="match status" value="1"/>
</dbReference>
<dbReference type="SMR" id="A0A498HFT1"/>
<keyword evidence="3" id="KW-0540">Nuclease</keyword>
<dbReference type="SUPFAM" id="SSF69065">
    <property type="entry name" value="RNase III domain-like"/>
    <property type="match status" value="1"/>
</dbReference>
<dbReference type="EMBL" id="RDQH01000343">
    <property type="protein sequence ID" value="RXH67991.1"/>
    <property type="molecule type" value="Genomic_DNA"/>
</dbReference>
<evidence type="ECO:0000256" key="6">
    <source>
        <dbReference type="ARBA" id="ARBA00022801"/>
    </source>
</evidence>
<dbReference type="PANTHER" id="PTHR14950:SF54">
    <property type="entry name" value="RNASE II-LIKE 1"/>
    <property type="match status" value="1"/>
</dbReference>
<keyword evidence="7" id="KW-0460">Magnesium</keyword>
<gene>
    <name evidence="10" type="ORF">DVH24_028138</name>
</gene>
<keyword evidence="11" id="KW-1185">Reference proteome</keyword>
<dbReference type="Pfam" id="PF00636">
    <property type="entry name" value="Ribonuclease_3"/>
    <property type="match status" value="1"/>
</dbReference>
<evidence type="ECO:0000256" key="3">
    <source>
        <dbReference type="ARBA" id="ARBA00022722"/>
    </source>
</evidence>
<dbReference type="OrthoDB" id="416741at2759"/>
<dbReference type="FunFam" id="1.10.1520.10:FF:000004">
    <property type="entry name" value="Endoribonuclease dicer-like 1"/>
    <property type="match status" value="1"/>
</dbReference>